<reference evidence="1 2" key="1">
    <citation type="journal article" date="2019" name="Int. J. Syst. Evol. Microbiol.">
        <title>The Global Catalogue of Microorganisms (GCM) 10K type strain sequencing project: providing services to taxonomists for standard genome sequencing and annotation.</title>
        <authorList>
            <consortium name="The Broad Institute Genomics Platform"/>
            <consortium name="The Broad Institute Genome Sequencing Center for Infectious Disease"/>
            <person name="Wu L."/>
            <person name="Ma J."/>
        </authorList>
    </citation>
    <scope>NUCLEOTIDE SEQUENCE [LARGE SCALE GENOMIC DNA]</scope>
    <source>
        <strain evidence="1 2">CGMCC 1.10594</strain>
    </source>
</reference>
<protein>
    <recommendedName>
        <fullName evidence="3">STAS/SEC14 domain-containing protein</fullName>
    </recommendedName>
</protein>
<comment type="caution">
    <text evidence="1">The sequence shown here is derived from an EMBL/GenBank/DDBJ whole genome shotgun (WGS) entry which is preliminary data.</text>
</comment>
<keyword evidence="2" id="KW-1185">Reference proteome</keyword>
<organism evidence="1 2">
    <name type="scientific">Haloplanus ruber</name>
    <dbReference type="NCBI Taxonomy" id="869892"/>
    <lineage>
        <taxon>Archaea</taxon>
        <taxon>Methanobacteriati</taxon>
        <taxon>Methanobacteriota</taxon>
        <taxon>Stenosarchaea group</taxon>
        <taxon>Halobacteria</taxon>
        <taxon>Halobacteriales</taxon>
        <taxon>Haloferacaceae</taxon>
        <taxon>Haloplanus</taxon>
    </lineage>
</organism>
<dbReference type="AlphaFoldDB" id="A0ABD6CYM3"/>
<dbReference type="Proteomes" id="UP001597075">
    <property type="component" value="Unassembled WGS sequence"/>
</dbReference>
<gene>
    <name evidence="1" type="ORF">ACFSBJ_07150</name>
</gene>
<evidence type="ECO:0000313" key="1">
    <source>
        <dbReference type="EMBL" id="MFD1633513.1"/>
    </source>
</evidence>
<sequence length="135" mass="15793">MTVELLEEADAYTVNWDTELDVPIFRWDGFTEGEEFRENSRRWEEIMAERGVDKYIVDTREITAHEDADKQWLAETWIPDLVEQGIRRGAGVYGESTIASMEMEQVEKDLSAIHPDYEFRVFPTEAEAKSWLAEQ</sequence>
<evidence type="ECO:0008006" key="3">
    <source>
        <dbReference type="Google" id="ProtNLM"/>
    </source>
</evidence>
<dbReference type="EMBL" id="JBHUDL010000009">
    <property type="protein sequence ID" value="MFD1633513.1"/>
    <property type="molecule type" value="Genomic_DNA"/>
</dbReference>
<name>A0ABD6CYM3_9EURY</name>
<dbReference type="RefSeq" id="WP_256405606.1">
    <property type="nucleotide sequence ID" value="NZ_CP187151.1"/>
</dbReference>
<accession>A0ABD6CYM3</accession>
<proteinExistence type="predicted"/>
<evidence type="ECO:0000313" key="2">
    <source>
        <dbReference type="Proteomes" id="UP001597075"/>
    </source>
</evidence>